<protein>
    <recommendedName>
        <fullName evidence="3">ATP-dependent DNA ligase family profile domain-containing protein</fullName>
    </recommendedName>
</protein>
<comment type="similarity">
    <text evidence="1">Belongs to the ATP-dependent DNA ligase family.</text>
</comment>
<keyword evidence="2" id="KW-0436">Ligase</keyword>
<evidence type="ECO:0000256" key="1">
    <source>
        <dbReference type="ARBA" id="ARBA00007572"/>
    </source>
</evidence>
<dbReference type="STRING" id="519424.AZF04_03980"/>
<comment type="caution">
    <text evidence="4">The sequence shown here is derived from an EMBL/GenBank/DDBJ whole genome shotgun (WGS) entry which is preliminary data.</text>
</comment>
<evidence type="ECO:0000313" key="5">
    <source>
        <dbReference type="Proteomes" id="UP000075806"/>
    </source>
</evidence>
<dbReference type="RefSeq" id="WP_061948299.1">
    <property type="nucleotide sequence ID" value="NZ_LTAO01000012.1"/>
</dbReference>
<dbReference type="AlphaFoldDB" id="A0A161QNJ4"/>
<dbReference type="GO" id="GO:0006281">
    <property type="term" value="P:DNA repair"/>
    <property type="evidence" value="ECO:0007669"/>
    <property type="project" value="InterPro"/>
</dbReference>
<keyword evidence="5" id="KW-1185">Reference proteome</keyword>
<accession>A0A161QNJ4</accession>
<sequence length="271" mass="32001">MFVPPMLLHQIHQPLEDDLSYITELKLDGVRIILSTFNNKTSLYTIENQDVSHLFPEIHSLPLPNDTILDGELVAIDESGRPDFELLMKRFNTKNEIRIQLVVFDILYYRGENITNLKLLNRKKVLEQLQYNDCLVPVQFTEGNSELFFNVVKKENLEGIVLKDKYSYYYPNHRSKDWLQLVNEPSDCFYLTAIRKKEFGLVVSNERVSGLLKSMPTQALKLLYKSYSNYITHEDEQYIYVEPYLRCMVQYRSITSRHQLSKPTFINWIQD</sequence>
<dbReference type="GO" id="GO:0003910">
    <property type="term" value="F:DNA ligase (ATP) activity"/>
    <property type="evidence" value="ECO:0007669"/>
    <property type="project" value="InterPro"/>
</dbReference>
<dbReference type="Gene3D" id="3.30.470.30">
    <property type="entry name" value="DNA ligase/mRNA capping enzyme"/>
    <property type="match status" value="1"/>
</dbReference>
<dbReference type="Pfam" id="PF01068">
    <property type="entry name" value="DNA_ligase_A_M"/>
    <property type="match status" value="1"/>
</dbReference>
<dbReference type="InterPro" id="IPR050191">
    <property type="entry name" value="ATP-dep_DNA_ligase"/>
</dbReference>
<dbReference type="SUPFAM" id="SSF56091">
    <property type="entry name" value="DNA ligase/mRNA capping enzyme, catalytic domain"/>
    <property type="match status" value="1"/>
</dbReference>
<evidence type="ECO:0000259" key="3">
    <source>
        <dbReference type="PROSITE" id="PS50160"/>
    </source>
</evidence>
<proteinExistence type="inferred from homology"/>
<name>A0A161QNJ4_9BACI</name>
<reference evidence="4" key="1">
    <citation type="submission" date="2016-02" db="EMBL/GenBank/DDBJ databases">
        <title>Genome sequence of Bacillus trypoxylicola KCTC 13244(T).</title>
        <authorList>
            <person name="Jeong H."/>
            <person name="Park S.-H."/>
            <person name="Choi S.-K."/>
        </authorList>
    </citation>
    <scope>NUCLEOTIDE SEQUENCE [LARGE SCALE GENOMIC DNA]</scope>
    <source>
        <strain evidence="4">KCTC 13244</strain>
    </source>
</reference>
<dbReference type="OrthoDB" id="5503604at2"/>
<dbReference type="InterPro" id="IPR012310">
    <property type="entry name" value="DNA_ligase_ATP-dep_cent"/>
</dbReference>
<feature type="domain" description="ATP-dependent DNA ligase family profile" evidence="3">
    <location>
        <begin position="92"/>
        <end position="181"/>
    </location>
</feature>
<dbReference type="PANTHER" id="PTHR45674">
    <property type="entry name" value="DNA LIGASE 1/3 FAMILY MEMBER"/>
    <property type="match status" value="1"/>
</dbReference>
<organism evidence="4 5">
    <name type="scientific">Alkalihalobacillus trypoxylicola</name>
    <dbReference type="NCBI Taxonomy" id="519424"/>
    <lineage>
        <taxon>Bacteria</taxon>
        <taxon>Bacillati</taxon>
        <taxon>Bacillota</taxon>
        <taxon>Bacilli</taxon>
        <taxon>Bacillales</taxon>
        <taxon>Bacillaceae</taxon>
        <taxon>Alkalihalobacillus</taxon>
    </lineage>
</organism>
<dbReference type="GO" id="GO:0005524">
    <property type="term" value="F:ATP binding"/>
    <property type="evidence" value="ECO:0007669"/>
    <property type="project" value="InterPro"/>
</dbReference>
<dbReference type="PROSITE" id="PS50160">
    <property type="entry name" value="DNA_LIGASE_A3"/>
    <property type="match status" value="1"/>
</dbReference>
<dbReference type="GO" id="GO:0006310">
    <property type="term" value="P:DNA recombination"/>
    <property type="evidence" value="ECO:0007669"/>
    <property type="project" value="InterPro"/>
</dbReference>
<evidence type="ECO:0000313" key="4">
    <source>
        <dbReference type="EMBL" id="KYG31943.1"/>
    </source>
</evidence>
<dbReference type="Proteomes" id="UP000075806">
    <property type="component" value="Unassembled WGS sequence"/>
</dbReference>
<dbReference type="EMBL" id="LTAO01000012">
    <property type="protein sequence ID" value="KYG31943.1"/>
    <property type="molecule type" value="Genomic_DNA"/>
</dbReference>
<gene>
    <name evidence="4" type="ORF">AZF04_03980</name>
</gene>
<dbReference type="Gene3D" id="3.30.1490.70">
    <property type="match status" value="1"/>
</dbReference>
<dbReference type="PANTHER" id="PTHR45674:SF4">
    <property type="entry name" value="DNA LIGASE 1"/>
    <property type="match status" value="1"/>
</dbReference>
<evidence type="ECO:0000256" key="2">
    <source>
        <dbReference type="ARBA" id="ARBA00022598"/>
    </source>
</evidence>